<dbReference type="GO" id="GO:0003700">
    <property type="term" value="F:DNA-binding transcription factor activity"/>
    <property type="evidence" value="ECO:0007669"/>
    <property type="project" value="TreeGrafter"/>
</dbReference>
<dbReference type="GO" id="GO:0005829">
    <property type="term" value="C:cytosol"/>
    <property type="evidence" value="ECO:0007669"/>
    <property type="project" value="TreeGrafter"/>
</dbReference>
<organism evidence="3 4">
    <name type="scientific">Dawidia soli</name>
    <dbReference type="NCBI Taxonomy" id="2782352"/>
    <lineage>
        <taxon>Bacteria</taxon>
        <taxon>Pseudomonadati</taxon>
        <taxon>Bacteroidota</taxon>
        <taxon>Cytophagia</taxon>
        <taxon>Cytophagales</taxon>
        <taxon>Chryseotaleaceae</taxon>
        <taxon>Dawidia</taxon>
    </lineage>
</organism>
<dbReference type="InterPro" id="IPR050807">
    <property type="entry name" value="TransReg_Diox_bact_type"/>
</dbReference>
<dbReference type="Pfam" id="PF01381">
    <property type="entry name" value="HTH_3"/>
    <property type="match status" value="1"/>
</dbReference>
<dbReference type="PANTHER" id="PTHR46797">
    <property type="entry name" value="HTH-TYPE TRANSCRIPTIONAL REGULATOR"/>
    <property type="match status" value="1"/>
</dbReference>
<dbReference type="InterPro" id="IPR001387">
    <property type="entry name" value="Cro/C1-type_HTH"/>
</dbReference>
<protein>
    <submittedName>
        <fullName evidence="3">Helix-turn-helix domain-containing protein</fullName>
    </submittedName>
</protein>
<dbReference type="Proteomes" id="UP001319180">
    <property type="component" value="Unassembled WGS sequence"/>
</dbReference>
<gene>
    <name evidence="3" type="ORF">KK078_12570</name>
</gene>
<dbReference type="AlphaFoldDB" id="A0AAP2GHP0"/>
<reference evidence="3 4" key="1">
    <citation type="submission" date="2021-05" db="EMBL/GenBank/DDBJ databases">
        <title>A Polyphasic approach of four new species of the genus Ohtaekwangia: Ohtaekwangia histidinii sp. nov., Ohtaekwangia cretensis sp. nov., Ohtaekwangia indiensis sp. nov., Ohtaekwangia reichenbachii sp. nov. from diverse environment.</title>
        <authorList>
            <person name="Octaviana S."/>
        </authorList>
    </citation>
    <scope>NUCLEOTIDE SEQUENCE [LARGE SCALE GENOMIC DNA]</scope>
    <source>
        <strain evidence="3 4">PWU37</strain>
    </source>
</reference>
<name>A0AAP2GHP0_9BACT</name>
<dbReference type="SMART" id="SM00530">
    <property type="entry name" value="HTH_XRE"/>
    <property type="match status" value="1"/>
</dbReference>
<keyword evidence="1" id="KW-0238">DNA-binding</keyword>
<evidence type="ECO:0000313" key="4">
    <source>
        <dbReference type="Proteomes" id="UP001319180"/>
    </source>
</evidence>
<dbReference type="EMBL" id="JAHESC010000016">
    <property type="protein sequence ID" value="MBT1687396.1"/>
    <property type="molecule type" value="Genomic_DNA"/>
</dbReference>
<evidence type="ECO:0000259" key="2">
    <source>
        <dbReference type="PROSITE" id="PS50943"/>
    </source>
</evidence>
<evidence type="ECO:0000256" key="1">
    <source>
        <dbReference type="ARBA" id="ARBA00023125"/>
    </source>
</evidence>
<dbReference type="RefSeq" id="WP_254090625.1">
    <property type="nucleotide sequence ID" value="NZ_JAHESC010000016.1"/>
</dbReference>
<dbReference type="InterPro" id="IPR010982">
    <property type="entry name" value="Lambda_DNA-bd_dom_sf"/>
</dbReference>
<keyword evidence="4" id="KW-1185">Reference proteome</keyword>
<dbReference type="PROSITE" id="PS50943">
    <property type="entry name" value="HTH_CROC1"/>
    <property type="match status" value="1"/>
</dbReference>
<proteinExistence type="predicted"/>
<dbReference type="SUPFAM" id="SSF47413">
    <property type="entry name" value="lambda repressor-like DNA-binding domains"/>
    <property type="match status" value="1"/>
</dbReference>
<dbReference type="PANTHER" id="PTHR46797:SF1">
    <property type="entry name" value="METHYLPHOSPHONATE SYNTHASE"/>
    <property type="match status" value="1"/>
</dbReference>
<dbReference type="CDD" id="cd00093">
    <property type="entry name" value="HTH_XRE"/>
    <property type="match status" value="1"/>
</dbReference>
<dbReference type="Gene3D" id="1.10.260.40">
    <property type="entry name" value="lambda repressor-like DNA-binding domains"/>
    <property type="match status" value="1"/>
</dbReference>
<dbReference type="GO" id="GO:0003677">
    <property type="term" value="F:DNA binding"/>
    <property type="evidence" value="ECO:0007669"/>
    <property type="project" value="UniProtKB-KW"/>
</dbReference>
<feature type="domain" description="HTH cro/C1-type" evidence="2">
    <location>
        <begin position="7"/>
        <end position="61"/>
    </location>
</feature>
<sequence>MDLGKQIQSLRKSKSLTQEDFARECEITQTYLSQIENNQKEPTISVLKKISSVLKVPLPILFYLSIEEGDVAPEKREAFSLLEPSIKSLILGFFAV</sequence>
<comment type="caution">
    <text evidence="3">The sequence shown here is derived from an EMBL/GenBank/DDBJ whole genome shotgun (WGS) entry which is preliminary data.</text>
</comment>
<accession>A0AAP2GHP0</accession>
<evidence type="ECO:0000313" key="3">
    <source>
        <dbReference type="EMBL" id="MBT1687396.1"/>
    </source>
</evidence>